<evidence type="ECO:0000256" key="1">
    <source>
        <dbReference type="SAM" id="Coils"/>
    </source>
</evidence>
<evidence type="ECO:0000313" key="2">
    <source>
        <dbReference type="EMBL" id="HGT41089.1"/>
    </source>
</evidence>
<name>A0A7C4QUJ1_9PLAN</name>
<reference evidence="2" key="1">
    <citation type="journal article" date="2020" name="mSystems">
        <title>Genome- and Community-Level Interaction Insights into Carbon Utilization and Element Cycling Functions of Hydrothermarchaeota in Hydrothermal Sediment.</title>
        <authorList>
            <person name="Zhou Z."/>
            <person name="Liu Y."/>
            <person name="Xu W."/>
            <person name="Pan J."/>
            <person name="Luo Z.H."/>
            <person name="Li M."/>
        </authorList>
    </citation>
    <scope>NUCLEOTIDE SEQUENCE [LARGE SCALE GENOMIC DNA]</scope>
    <source>
        <strain evidence="2">SpSt-508</strain>
    </source>
</reference>
<protein>
    <submittedName>
        <fullName evidence="2">Uncharacterized protein</fullName>
    </submittedName>
</protein>
<comment type="caution">
    <text evidence="2">The sequence shown here is derived from an EMBL/GenBank/DDBJ whole genome shotgun (WGS) entry which is preliminary data.</text>
</comment>
<dbReference type="AlphaFoldDB" id="A0A7C4QUJ1"/>
<accession>A0A7C4QUJ1</accession>
<organism evidence="2">
    <name type="scientific">Schlesneria paludicola</name>
    <dbReference type="NCBI Taxonomy" id="360056"/>
    <lineage>
        <taxon>Bacteria</taxon>
        <taxon>Pseudomonadati</taxon>
        <taxon>Planctomycetota</taxon>
        <taxon>Planctomycetia</taxon>
        <taxon>Planctomycetales</taxon>
        <taxon>Planctomycetaceae</taxon>
        <taxon>Schlesneria</taxon>
    </lineage>
</organism>
<feature type="coiled-coil region" evidence="1">
    <location>
        <begin position="156"/>
        <end position="190"/>
    </location>
</feature>
<feature type="coiled-coil region" evidence="1">
    <location>
        <begin position="70"/>
        <end position="104"/>
    </location>
</feature>
<gene>
    <name evidence="2" type="ORF">ENS64_17725</name>
</gene>
<dbReference type="EMBL" id="DSVQ01000019">
    <property type="protein sequence ID" value="HGT41089.1"/>
    <property type="molecule type" value="Genomic_DNA"/>
</dbReference>
<sequence length="269" mass="30006">MLKRILIGTTVAAVVGGFVFGRDLFSYLRTGAASIRQAVKAEVPIEFEIQRARTLVDQLVPDIRRCMHVIAEQQVDVEHLQQEIARKEAEIGKQREALVSLRNDLGSGRSVFVYASRTYTAHEVQRDLATRFERFKAAEDILAADRKILAARQQNLAANQDKLQSLLHAKKELEVKLEQLQARLETVRAAETVSTLAIDDSNLSHARKLIADLNKQLDVRQRMLDAEGKFTDLIPVEAESPPTTADLCEQIDAYLNLRPAAAAQVAQGE</sequence>
<proteinExistence type="predicted"/>
<keyword evidence="1" id="KW-0175">Coiled coil</keyword>